<dbReference type="Proteomes" id="UP000182045">
    <property type="component" value="Unassembled WGS sequence"/>
</dbReference>
<feature type="domain" description="NlpC/P60" evidence="5">
    <location>
        <begin position="149"/>
        <end position="273"/>
    </location>
</feature>
<dbReference type="PANTHER" id="PTHR47359">
    <property type="entry name" value="PEPTIDOGLYCAN DL-ENDOPEPTIDASE CWLO"/>
    <property type="match status" value="1"/>
</dbReference>
<dbReference type="InterPro" id="IPR000064">
    <property type="entry name" value="NLP_P60_dom"/>
</dbReference>
<evidence type="ECO:0000313" key="7">
    <source>
        <dbReference type="EMBL" id="KPP91026.1"/>
    </source>
</evidence>
<gene>
    <name evidence="6" type="ORF">Ga0058931_3300</name>
    <name evidence="7" type="ORF">HLUCCA05_06300</name>
</gene>
<dbReference type="RefSeq" id="WP_072247382.1">
    <property type="nucleotide sequence ID" value="NZ_FBYC01000004.1"/>
</dbReference>
<dbReference type="OrthoDB" id="9813368at2"/>
<keyword evidence="3 7" id="KW-0378">Hydrolase</keyword>
<dbReference type="InterPro" id="IPR041382">
    <property type="entry name" value="SH3_16"/>
</dbReference>
<dbReference type="EMBL" id="FBYC01000004">
    <property type="protein sequence ID" value="CUX83996.1"/>
    <property type="molecule type" value="Genomic_DNA"/>
</dbReference>
<dbReference type="Proteomes" id="UP000050413">
    <property type="component" value="Unassembled WGS sequence"/>
</dbReference>
<dbReference type="SUPFAM" id="SSF54001">
    <property type="entry name" value="Cysteine proteinases"/>
    <property type="match status" value="1"/>
</dbReference>
<comment type="caution">
    <text evidence="7">The sequence shown here is derived from an EMBL/GenBank/DDBJ whole genome shotgun (WGS) entry which is preliminary data.</text>
</comment>
<evidence type="ECO:0000256" key="1">
    <source>
        <dbReference type="ARBA" id="ARBA00007074"/>
    </source>
</evidence>
<dbReference type="InterPro" id="IPR051794">
    <property type="entry name" value="PG_Endopeptidase_C40"/>
</dbReference>
<dbReference type="EMBL" id="LJSG01000016">
    <property type="protein sequence ID" value="KPP91026.1"/>
    <property type="molecule type" value="Genomic_DNA"/>
</dbReference>
<evidence type="ECO:0000256" key="3">
    <source>
        <dbReference type="ARBA" id="ARBA00022801"/>
    </source>
</evidence>
<dbReference type="PANTHER" id="PTHR47359:SF3">
    <property type="entry name" value="NLP_P60 DOMAIN-CONTAINING PROTEIN-RELATED"/>
    <property type="match status" value="1"/>
</dbReference>
<dbReference type="PROSITE" id="PS51935">
    <property type="entry name" value="NLPC_P60"/>
    <property type="match status" value="1"/>
</dbReference>
<reference evidence="7 8" key="1">
    <citation type="submission" date="2015-09" db="EMBL/GenBank/DDBJ databases">
        <title>Identification and resolution of microdiversity through metagenomic sequencing of parallel consortia.</title>
        <authorList>
            <person name="Nelson W.C."/>
            <person name="Romine M.F."/>
            <person name="Lindemann S.R."/>
        </authorList>
    </citation>
    <scope>NUCLEOTIDE SEQUENCE [LARGE SCALE GENOMIC DNA]</scope>
    <source>
        <strain evidence="7">HL-91</strain>
    </source>
</reference>
<sequence length="275" mass="29600">MSDPRLTPFSGRIAHDSLRGQIDAPAFTPGRPASIVAPLANLLRHPHGPRDRQVLRGAQVTVIEQAQDMAYILWDGYCGWVRADALGPAQTPTHRISAGASHLYTAPDLKSPEQAALSLNARLVITGAQAAFLQTDCGHFVPAQHAVPCDRPETDPVAVAERLRGTPYLWGGNSHAGIDCSGLVQVALHACNRPCPADSDLQERAFALHALPPDTPAQRGDLLFWRGHVAWVMDRDTILHANAHSMSVAYEPLQSAIARIAPDGPVTAHIRLPNP</sequence>
<proteinExistence type="inferred from homology"/>
<organism evidence="7 8">
    <name type="scientific">Roseibaca calidilacus</name>
    <dbReference type="NCBI Taxonomy" id="1666912"/>
    <lineage>
        <taxon>Bacteria</taxon>
        <taxon>Pseudomonadati</taxon>
        <taxon>Pseudomonadota</taxon>
        <taxon>Alphaproteobacteria</taxon>
        <taxon>Rhodobacterales</taxon>
        <taxon>Paracoccaceae</taxon>
        <taxon>Roseinatronobacter</taxon>
    </lineage>
</organism>
<dbReference type="GO" id="GO:0008234">
    <property type="term" value="F:cysteine-type peptidase activity"/>
    <property type="evidence" value="ECO:0007669"/>
    <property type="project" value="UniProtKB-KW"/>
</dbReference>
<dbReference type="Pfam" id="PF18348">
    <property type="entry name" value="SH3_16"/>
    <property type="match status" value="1"/>
</dbReference>
<protein>
    <submittedName>
        <fullName evidence="7">Cell wall-associated hydrolases (Invasion-associated proteins)</fullName>
    </submittedName>
    <submittedName>
        <fullName evidence="6">NlpC/P60 family protein</fullName>
    </submittedName>
</protein>
<dbReference type="STRING" id="1666912.Ga0058931_3300"/>
<name>A0A0P7WA14_9RHOB</name>
<accession>A0A0P7WA14</accession>
<evidence type="ECO:0000313" key="6">
    <source>
        <dbReference type="EMBL" id="CUX83996.1"/>
    </source>
</evidence>
<comment type="similarity">
    <text evidence="1">Belongs to the peptidase C40 family.</text>
</comment>
<keyword evidence="4" id="KW-0788">Thiol protease</keyword>
<evidence type="ECO:0000313" key="9">
    <source>
        <dbReference type="Proteomes" id="UP000182045"/>
    </source>
</evidence>
<dbReference type="Pfam" id="PF00877">
    <property type="entry name" value="NLPC_P60"/>
    <property type="match status" value="1"/>
</dbReference>
<keyword evidence="9" id="KW-1185">Reference proteome</keyword>
<evidence type="ECO:0000256" key="2">
    <source>
        <dbReference type="ARBA" id="ARBA00022670"/>
    </source>
</evidence>
<dbReference type="PATRIC" id="fig|1666912.4.peg.3011"/>
<keyword evidence="2" id="KW-0645">Protease</keyword>
<dbReference type="InterPro" id="IPR038765">
    <property type="entry name" value="Papain-like_cys_pep_sf"/>
</dbReference>
<dbReference type="AlphaFoldDB" id="A0A0P7WA14"/>
<evidence type="ECO:0000259" key="5">
    <source>
        <dbReference type="PROSITE" id="PS51935"/>
    </source>
</evidence>
<reference evidence="6 9" key="2">
    <citation type="submission" date="2016-01" db="EMBL/GenBank/DDBJ databases">
        <authorList>
            <person name="Varghese N."/>
        </authorList>
    </citation>
    <scope>NUCLEOTIDE SEQUENCE [LARGE SCALE GENOMIC DNA]</scope>
    <source>
        <strain evidence="6 9">HL-91</strain>
    </source>
</reference>
<evidence type="ECO:0000313" key="8">
    <source>
        <dbReference type="Proteomes" id="UP000050413"/>
    </source>
</evidence>
<evidence type="ECO:0000256" key="4">
    <source>
        <dbReference type="ARBA" id="ARBA00022807"/>
    </source>
</evidence>
<dbReference type="Gene3D" id="3.90.1720.10">
    <property type="entry name" value="endopeptidase domain like (from Nostoc punctiforme)"/>
    <property type="match status" value="1"/>
</dbReference>
<dbReference type="GO" id="GO:0006508">
    <property type="term" value="P:proteolysis"/>
    <property type="evidence" value="ECO:0007669"/>
    <property type="project" value="UniProtKB-KW"/>
</dbReference>